<evidence type="ECO:0000256" key="5">
    <source>
        <dbReference type="ARBA" id="ARBA00022989"/>
    </source>
</evidence>
<keyword evidence="3 7" id="KW-1003">Cell membrane</keyword>
<evidence type="ECO:0000313" key="10">
    <source>
        <dbReference type="Proteomes" id="UP000460298"/>
    </source>
</evidence>
<dbReference type="EMBL" id="WBUI01000024">
    <property type="protein sequence ID" value="KAB2929995.1"/>
    <property type="molecule type" value="Genomic_DNA"/>
</dbReference>
<proteinExistence type="inferred from homology"/>
<dbReference type="InterPro" id="IPR032818">
    <property type="entry name" value="DedA-like"/>
</dbReference>
<dbReference type="Proteomes" id="UP000460298">
    <property type="component" value="Unassembled WGS sequence"/>
</dbReference>
<feature type="transmembrane region" description="Helical" evidence="7">
    <location>
        <begin position="17"/>
        <end position="36"/>
    </location>
</feature>
<feature type="domain" description="VTT" evidence="8">
    <location>
        <begin position="36"/>
        <end position="162"/>
    </location>
</feature>
<feature type="transmembrane region" description="Helical" evidence="7">
    <location>
        <begin position="56"/>
        <end position="78"/>
    </location>
</feature>
<keyword evidence="5 7" id="KW-1133">Transmembrane helix</keyword>
<name>A0A833GYQ0_9LEPT</name>
<organism evidence="9 10">
    <name type="scientific">Leptonema illini</name>
    <dbReference type="NCBI Taxonomy" id="183"/>
    <lineage>
        <taxon>Bacteria</taxon>
        <taxon>Pseudomonadati</taxon>
        <taxon>Spirochaetota</taxon>
        <taxon>Spirochaetia</taxon>
        <taxon>Leptospirales</taxon>
        <taxon>Leptospiraceae</taxon>
        <taxon>Leptonema</taxon>
    </lineage>
</organism>
<protein>
    <submittedName>
        <fullName evidence="9">DedA family protein</fullName>
    </submittedName>
</protein>
<evidence type="ECO:0000256" key="1">
    <source>
        <dbReference type="ARBA" id="ARBA00004651"/>
    </source>
</evidence>
<dbReference type="Pfam" id="PF09335">
    <property type="entry name" value="VTT_dom"/>
    <property type="match status" value="1"/>
</dbReference>
<dbReference type="GO" id="GO:0005886">
    <property type="term" value="C:plasma membrane"/>
    <property type="evidence" value="ECO:0007669"/>
    <property type="project" value="UniProtKB-SubCell"/>
</dbReference>
<keyword evidence="6 7" id="KW-0472">Membrane</keyword>
<dbReference type="PANTHER" id="PTHR30353">
    <property type="entry name" value="INNER MEMBRANE PROTEIN DEDA-RELATED"/>
    <property type="match status" value="1"/>
</dbReference>
<comment type="similarity">
    <text evidence="2 7">Belongs to the DedA family.</text>
</comment>
<dbReference type="PANTHER" id="PTHR30353:SF15">
    <property type="entry name" value="INNER MEMBRANE PROTEIN YABI"/>
    <property type="match status" value="1"/>
</dbReference>
<feature type="transmembrane region" description="Helical" evidence="7">
    <location>
        <begin position="182"/>
        <end position="199"/>
    </location>
</feature>
<dbReference type="AlphaFoldDB" id="A0A833GYQ0"/>
<comment type="subcellular location">
    <subcellularLocation>
        <location evidence="1 7">Cell membrane</location>
        <topology evidence="1 7">Multi-pass membrane protein</topology>
    </subcellularLocation>
</comment>
<reference evidence="9 10" key="1">
    <citation type="submission" date="2019-10" db="EMBL/GenBank/DDBJ databases">
        <title>Extracellular Electron Transfer in a Candidatus Methanoperedens spp. Enrichment Culture.</title>
        <authorList>
            <person name="Berger S."/>
            <person name="Rangel Shaw D."/>
            <person name="Berben T."/>
            <person name="In 'T Zandt M."/>
            <person name="Frank J."/>
            <person name="Reimann J."/>
            <person name="Jetten M.S.M."/>
            <person name="Welte C.U."/>
        </authorList>
    </citation>
    <scope>NUCLEOTIDE SEQUENCE [LARGE SCALE GENOMIC DNA]</scope>
    <source>
        <strain evidence="9">SB12</strain>
    </source>
</reference>
<evidence type="ECO:0000256" key="7">
    <source>
        <dbReference type="RuleBase" id="RU367016"/>
    </source>
</evidence>
<sequence>MFDIHELASALQGISGFHAYALVFSVLFACGIGVPIPEDITLFIGGLLSYYGKANVYLMIVVSLAGVLIGDTIMYVAGRKYGRALIARSFFAKLLHAERMEQVQRYFHKHGNKVIFAARFMPGARSLVFFSAGMLHLPFRVFLGYDGSAALISVPAIVYSVYYFGSEVDLIISRIKQVEHSIIFVVLGVVAFVIVRALFRRWRARRAATADSSAS</sequence>
<evidence type="ECO:0000256" key="6">
    <source>
        <dbReference type="ARBA" id="ARBA00023136"/>
    </source>
</evidence>
<dbReference type="InterPro" id="IPR032816">
    <property type="entry name" value="VTT_dom"/>
</dbReference>
<evidence type="ECO:0000259" key="8">
    <source>
        <dbReference type="Pfam" id="PF09335"/>
    </source>
</evidence>
<gene>
    <name evidence="9" type="ORF">F9K24_18360</name>
</gene>
<keyword evidence="4 7" id="KW-0812">Transmembrane</keyword>
<evidence type="ECO:0000256" key="2">
    <source>
        <dbReference type="ARBA" id="ARBA00010792"/>
    </source>
</evidence>
<comment type="caution">
    <text evidence="9">The sequence shown here is derived from an EMBL/GenBank/DDBJ whole genome shotgun (WGS) entry which is preliminary data.</text>
</comment>
<feature type="transmembrane region" description="Helical" evidence="7">
    <location>
        <begin position="142"/>
        <end position="162"/>
    </location>
</feature>
<evidence type="ECO:0000256" key="4">
    <source>
        <dbReference type="ARBA" id="ARBA00022692"/>
    </source>
</evidence>
<evidence type="ECO:0000256" key="3">
    <source>
        <dbReference type="ARBA" id="ARBA00022475"/>
    </source>
</evidence>
<accession>A0A833GYQ0</accession>
<evidence type="ECO:0000313" key="9">
    <source>
        <dbReference type="EMBL" id="KAB2929995.1"/>
    </source>
</evidence>